<feature type="compositionally biased region" description="Low complexity" evidence="1">
    <location>
        <begin position="248"/>
        <end position="257"/>
    </location>
</feature>
<feature type="region of interest" description="Disordered" evidence="1">
    <location>
        <begin position="138"/>
        <end position="227"/>
    </location>
</feature>
<feature type="region of interest" description="Disordered" evidence="1">
    <location>
        <begin position="337"/>
        <end position="366"/>
    </location>
</feature>
<gene>
    <name evidence="2" type="ORF">QBC42DRAFT_181306</name>
</gene>
<evidence type="ECO:0000313" key="3">
    <source>
        <dbReference type="Proteomes" id="UP001321749"/>
    </source>
</evidence>
<name>A0AAV9HJE8_9PEZI</name>
<organism evidence="2 3">
    <name type="scientific">Cladorrhinum samala</name>
    <dbReference type="NCBI Taxonomy" id="585594"/>
    <lineage>
        <taxon>Eukaryota</taxon>
        <taxon>Fungi</taxon>
        <taxon>Dikarya</taxon>
        <taxon>Ascomycota</taxon>
        <taxon>Pezizomycotina</taxon>
        <taxon>Sordariomycetes</taxon>
        <taxon>Sordariomycetidae</taxon>
        <taxon>Sordariales</taxon>
        <taxon>Podosporaceae</taxon>
        <taxon>Cladorrhinum</taxon>
    </lineage>
</organism>
<feature type="region of interest" description="Disordered" evidence="1">
    <location>
        <begin position="38"/>
        <end position="58"/>
    </location>
</feature>
<feature type="region of interest" description="Disordered" evidence="1">
    <location>
        <begin position="84"/>
        <end position="125"/>
    </location>
</feature>
<comment type="caution">
    <text evidence="2">The sequence shown here is derived from an EMBL/GenBank/DDBJ whole genome shotgun (WGS) entry which is preliminary data.</text>
</comment>
<evidence type="ECO:0000256" key="1">
    <source>
        <dbReference type="SAM" id="MobiDB-lite"/>
    </source>
</evidence>
<sequence length="459" mass="50632">MNEGQFRDATFRELLQTDRFLDEPVYCEATPQSSDDILYIGSDDDAYDSPSERRNRYEEQAQRYLAGKPVTLLSASLRGPFDRKSGWVNPWRSQSRAKKSNKRKRPSRVKRVKVPTQSPWARGDSQIAELPRAVIRPFDPLSSPANSTVLPQVTTTPQPPAPHETSSQIILTHPSTPESKNSGLPTPEFTLSEKSARGPSTPLPLPAAKRRRISTEPDESESGLLSTQRLVDAAISNPWSSVLRSNTQQKKPGAQGPKKPRKSVTFAPLPGDPVQSISSAIMPSSPFSAELSNSTPVARPRTTSPPPSILSTEPLPSANEKFGKHFAKVNVERRIGFRTPTGTATRQPILRSQRKPTVAAPLLPSESQQICPSPAVDAMAEAFLTADSHLQHSQSPFRGKNSFIMQEEEEGIDDVSAVLENLDDFLGQSWDLEVDMRKVRVENRGSMRGEGVNLDMGWQ</sequence>
<proteinExistence type="predicted"/>
<dbReference type="AlphaFoldDB" id="A0AAV9HJE8"/>
<accession>A0AAV9HJE8</accession>
<keyword evidence="3" id="KW-1185">Reference proteome</keyword>
<dbReference type="Proteomes" id="UP001321749">
    <property type="component" value="Unassembled WGS sequence"/>
</dbReference>
<protein>
    <recommendedName>
        <fullName evidence="4">Protamine P1</fullName>
    </recommendedName>
</protein>
<feature type="compositionally biased region" description="Polar residues" evidence="1">
    <location>
        <begin position="164"/>
        <end position="184"/>
    </location>
</feature>
<feature type="compositionally biased region" description="Polar residues" evidence="1">
    <location>
        <begin position="275"/>
        <end position="296"/>
    </location>
</feature>
<reference evidence="2" key="1">
    <citation type="journal article" date="2023" name="Mol. Phylogenet. Evol.">
        <title>Genome-scale phylogeny and comparative genomics of the fungal order Sordariales.</title>
        <authorList>
            <person name="Hensen N."/>
            <person name="Bonometti L."/>
            <person name="Westerberg I."/>
            <person name="Brannstrom I.O."/>
            <person name="Guillou S."/>
            <person name="Cros-Aarteil S."/>
            <person name="Calhoun S."/>
            <person name="Haridas S."/>
            <person name="Kuo A."/>
            <person name="Mondo S."/>
            <person name="Pangilinan J."/>
            <person name="Riley R."/>
            <person name="LaButti K."/>
            <person name="Andreopoulos B."/>
            <person name="Lipzen A."/>
            <person name="Chen C."/>
            <person name="Yan M."/>
            <person name="Daum C."/>
            <person name="Ng V."/>
            <person name="Clum A."/>
            <person name="Steindorff A."/>
            <person name="Ohm R.A."/>
            <person name="Martin F."/>
            <person name="Silar P."/>
            <person name="Natvig D.O."/>
            <person name="Lalanne C."/>
            <person name="Gautier V."/>
            <person name="Ament-Velasquez S.L."/>
            <person name="Kruys A."/>
            <person name="Hutchinson M.I."/>
            <person name="Powell A.J."/>
            <person name="Barry K."/>
            <person name="Miller A.N."/>
            <person name="Grigoriev I.V."/>
            <person name="Debuchy R."/>
            <person name="Gladieux P."/>
            <person name="Hiltunen Thoren M."/>
            <person name="Johannesson H."/>
        </authorList>
    </citation>
    <scope>NUCLEOTIDE SEQUENCE</scope>
    <source>
        <strain evidence="2">PSN324</strain>
    </source>
</reference>
<feature type="compositionally biased region" description="Basic residues" evidence="1">
    <location>
        <begin position="95"/>
        <end position="113"/>
    </location>
</feature>
<dbReference type="EMBL" id="MU865015">
    <property type="protein sequence ID" value="KAK4460289.1"/>
    <property type="molecule type" value="Genomic_DNA"/>
</dbReference>
<feature type="region of interest" description="Disordered" evidence="1">
    <location>
        <begin position="240"/>
        <end position="319"/>
    </location>
</feature>
<reference evidence="2" key="2">
    <citation type="submission" date="2023-06" db="EMBL/GenBank/DDBJ databases">
        <authorList>
            <consortium name="Lawrence Berkeley National Laboratory"/>
            <person name="Mondo S.J."/>
            <person name="Hensen N."/>
            <person name="Bonometti L."/>
            <person name="Westerberg I."/>
            <person name="Brannstrom I.O."/>
            <person name="Guillou S."/>
            <person name="Cros-Aarteil S."/>
            <person name="Calhoun S."/>
            <person name="Haridas S."/>
            <person name="Kuo A."/>
            <person name="Pangilinan J."/>
            <person name="Riley R."/>
            <person name="Labutti K."/>
            <person name="Andreopoulos B."/>
            <person name="Lipzen A."/>
            <person name="Chen C."/>
            <person name="Yanf M."/>
            <person name="Daum C."/>
            <person name="Ng V."/>
            <person name="Clum A."/>
            <person name="Steindorff A."/>
            <person name="Ohm R."/>
            <person name="Martin F."/>
            <person name="Silar P."/>
            <person name="Natvig D."/>
            <person name="Lalanne C."/>
            <person name="Gautier V."/>
            <person name="Ament-Velasquez S.L."/>
            <person name="Kruys A."/>
            <person name="Hutchinson M.I."/>
            <person name="Powell A.J."/>
            <person name="Barry K."/>
            <person name="Miller A.N."/>
            <person name="Grigoriev I.V."/>
            <person name="Debuchy R."/>
            <person name="Gladieux P."/>
            <person name="Thoren M.H."/>
            <person name="Johannesson H."/>
        </authorList>
    </citation>
    <scope>NUCLEOTIDE SEQUENCE</scope>
    <source>
        <strain evidence="2">PSN324</strain>
    </source>
</reference>
<evidence type="ECO:0008006" key="4">
    <source>
        <dbReference type="Google" id="ProtNLM"/>
    </source>
</evidence>
<evidence type="ECO:0000313" key="2">
    <source>
        <dbReference type="EMBL" id="KAK4460289.1"/>
    </source>
</evidence>